<dbReference type="EMBL" id="JAQZCI010000002">
    <property type="protein sequence ID" value="MDD7962536.1"/>
    <property type="molecule type" value="Genomic_DNA"/>
</dbReference>
<comment type="caution">
    <text evidence="3">The sequence shown here is derived from an EMBL/GenBank/DDBJ whole genome shotgun (WGS) entry which is preliminary data.</text>
</comment>
<evidence type="ECO:0000256" key="1">
    <source>
        <dbReference type="SAM" id="MobiDB-lite"/>
    </source>
</evidence>
<gene>
    <name evidence="3" type="ORF">PUW80_09245</name>
</gene>
<evidence type="ECO:0000313" key="3">
    <source>
        <dbReference type="EMBL" id="MDD7962536.1"/>
    </source>
</evidence>
<evidence type="ECO:0000256" key="2">
    <source>
        <dbReference type="SAM" id="Phobius"/>
    </source>
</evidence>
<keyword evidence="2" id="KW-0812">Transmembrane</keyword>
<keyword evidence="4" id="KW-1185">Reference proteome</keyword>
<reference evidence="3 4" key="1">
    <citation type="submission" date="2023-02" db="EMBL/GenBank/DDBJ databases">
        <title>Study of novel species of the Microbacterium genus.</title>
        <authorList>
            <person name="Arroyo-Herrera I."/>
            <person name="Roman-Ponce B."/>
            <person name="Vasquez-Murrieta M.S."/>
        </authorList>
    </citation>
    <scope>NUCLEOTIDE SEQUENCE [LARGE SCALE GENOMIC DNA]</scope>
    <source>
        <strain evidence="3 4">NE1TT3</strain>
    </source>
</reference>
<dbReference type="RefSeq" id="WP_274264501.1">
    <property type="nucleotide sequence ID" value="NZ_JAQZCI010000002.1"/>
</dbReference>
<sequence>MTTATTQPPAPSGSPRTDDEPFAFTRAEFLRGAGRAWLRTTLLLIAVWATATIGVGIVATFVILPSSAVAIVVGAPGAYAIGRRLRTSSRVRVHVTAFAAYGALLAVVVTAGYILTTATADLAALSASWWMFLVNVPVTAFGLANAWFATAKRAVPAAFAPPTSPGDADAAVEDDLDDRYRVIDPDPRRRQRPRA</sequence>
<feature type="region of interest" description="Disordered" evidence="1">
    <location>
        <begin position="1"/>
        <end position="20"/>
    </location>
</feature>
<feature type="transmembrane region" description="Helical" evidence="2">
    <location>
        <begin position="93"/>
        <end position="115"/>
    </location>
</feature>
<organism evidence="3 4">
    <name type="scientific">Microbacterium thalli</name>
    <dbReference type="NCBI Taxonomy" id="3027921"/>
    <lineage>
        <taxon>Bacteria</taxon>
        <taxon>Bacillati</taxon>
        <taxon>Actinomycetota</taxon>
        <taxon>Actinomycetes</taxon>
        <taxon>Micrococcales</taxon>
        <taxon>Microbacteriaceae</taxon>
        <taxon>Microbacterium</taxon>
    </lineage>
</organism>
<feature type="transmembrane region" description="Helical" evidence="2">
    <location>
        <begin position="36"/>
        <end position="57"/>
    </location>
</feature>
<evidence type="ECO:0000313" key="4">
    <source>
        <dbReference type="Proteomes" id="UP001218170"/>
    </source>
</evidence>
<accession>A0ABT5SK48</accession>
<keyword evidence="2" id="KW-1133">Transmembrane helix</keyword>
<protein>
    <submittedName>
        <fullName evidence="3">Uncharacterized protein</fullName>
    </submittedName>
</protein>
<dbReference type="Proteomes" id="UP001218170">
    <property type="component" value="Unassembled WGS sequence"/>
</dbReference>
<proteinExistence type="predicted"/>
<keyword evidence="2" id="KW-0472">Membrane</keyword>
<feature type="transmembrane region" description="Helical" evidence="2">
    <location>
        <begin position="127"/>
        <end position="148"/>
    </location>
</feature>
<name>A0ABT5SK48_9MICO</name>
<feature type="transmembrane region" description="Helical" evidence="2">
    <location>
        <begin position="63"/>
        <end position="81"/>
    </location>
</feature>